<dbReference type="InterPro" id="IPR010126">
    <property type="entry name" value="Esterase_phb"/>
</dbReference>
<feature type="region of interest" description="Disordered" evidence="3">
    <location>
        <begin position="21"/>
        <end position="63"/>
    </location>
</feature>
<protein>
    <submittedName>
        <fullName evidence="5">Esterase</fullName>
    </submittedName>
</protein>
<proteinExistence type="predicted"/>
<dbReference type="GO" id="GO:0016787">
    <property type="term" value="F:hydrolase activity"/>
    <property type="evidence" value="ECO:0007669"/>
    <property type="project" value="UniProtKB-KW"/>
</dbReference>
<dbReference type="PANTHER" id="PTHR43037:SF1">
    <property type="entry name" value="BLL1128 PROTEIN"/>
    <property type="match status" value="1"/>
</dbReference>
<dbReference type="OrthoDB" id="9767239at2"/>
<dbReference type="GO" id="GO:0005576">
    <property type="term" value="C:extracellular region"/>
    <property type="evidence" value="ECO:0007669"/>
    <property type="project" value="InterPro"/>
</dbReference>
<dbReference type="Proteomes" id="UP000193146">
    <property type="component" value="Unassembled WGS sequence"/>
</dbReference>
<organism evidence="5 6">
    <name type="scientific">Burkholderia puraquae</name>
    <dbReference type="NCBI Taxonomy" id="1904757"/>
    <lineage>
        <taxon>Bacteria</taxon>
        <taxon>Pseudomonadati</taxon>
        <taxon>Pseudomonadota</taxon>
        <taxon>Betaproteobacteria</taxon>
        <taxon>Burkholderiales</taxon>
        <taxon>Burkholderiaceae</taxon>
        <taxon>Burkholderia</taxon>
        <taxon>Burkholderia cepacia complex</taxon>
    </lineage>
</organism>
<gene>
    <name evidence="5" type="ORF">B7G54_16460</name>
    <name evidence="4" type="ORF">LMG29660_02737</name>
</gene>
<keyword evidence="2" id="KW-0378">Hydrolase</keyword>
<reference evidence="4 7" key="2">
    <citation type="submission" date="2020-04" db="EMBL/GenBank/DDBJ databases">
        <authorList>
            <person name="De Canck E."/>
        </authorList>
    </citation>
    <scope>NUCLEOTIDE SEQUENCE [LARGE SCALE GENOMIC DNA]</scope>
    <source>
        <strain evidence="4 7">LMG 29660</strain>
    </source>
</reference>
<evidence type="ECO:0000256" key="1">
    <source>
        <dbReference type="ARBA" id="ARBA00022729"/>
    </source>
</evidence>
<evidence type="ECO:0000313" key="4">
    <source>
        <dbReference type="EMBL" id="CAB3755997.1"/>
    </source>
</evidence>
<accession>A0A1X1PH16</accession>
<evidence type="ECO:0000313" key="7">
    <source>
        <dbReference type="Proteomes" id="UP000494135"/>
    </source>
</evidence>
<dbReference type="InterPro" id="IPR029058">
    <property type="entry name" value="AB_hydrolase_fold"/>
</dbReference>
<sequence>MPRKKTSLWLRHLELLSVATGARPKKRASKPPPAAKRAIKPAARPTVPPRAAKRTRTVHPASVRTDKAPGTWLRSFHSAGPSAGRYVNHLAYALYLPAAPTTTAGMPAVVMLHGCKQSAESFAAGTRICRLAERSGFAVLFPEQATTAHAHRCWHWHGDATQSEAAAVASLVDAIVRQHGFDRDRIYLAGMSAGAGLAAALAIRYPDRFAAVGLHSGPAIAPPSSTMAAMNLMRRGLRDDPIRTVDACADVASYPGMPALVMHGALDTVVTDRNATQLGIEFARLNRLVDEHGAMRVGEQRIHARDDADYIDYLKAGRLVVRVCIVRRLPHAWSGGDPREAFHSATGPDAAAMFWHFFRRQRRQRLR</sequence>
<dbReference type="EMBL" id="CADIKG010000005">
    <property type="protein sequence ID" value="CAB3755997.1"/>
    <property type="molecule type" value="Genomic_DNA"/>
</dbReference>
<name>A0A1X1PH16_9BURK</name>
<evidence type="ECO:0000256" key="2">
    <source>
        <dbReference type="ARBA" id="ARBA00022801"/>
    </source>
</evidence>
<dbReference type="RefSeq" id="WP_085040089.1">
    <property type="nucleotide sequence ID" value="NZ_CADIKG010000005.1"/>
</dbReference>
<dbReference type="AlphaFoldDB" id="A0A1X1PH16"/>
<dbReference type="InterPro" id="IPR050955">
    <property type="entry name" value="Plant_Biomass_Hydrol_Est"/>
</dbReference>
<dbReference type="Gene3D" id="3.40.50.1820">
    <property type="entry name" value="alpha/beta hydrolase"/>
    <property type="match status" value="1"/>
</dbReference>
<dbReference type="PANTHER" id="PTHR43037">
    <property type="entry name" value="UNNAMED PRODUCT-RELATED"/>
    <property type="match status" value="1"/>
</dbReference>
<evidence type="ECO:0000313" key="6">
    <source>
        <dbReference type="Proteomes" id="UP000193146"/>
    </source>
</evidence>
<evidence type="ECO:0000256" key="3">
    <source>
        <dbReference type="SAM" id="MobiDB-lite"/>
    </source>
</evidence>
<keyword evidence="1" id="KW-0732">Signal</keyword>
<reference evidence="5 6" key="1">
    <citation type="submission" date="2017-04" db="EMBL/GenBank/DDBJ databases">
        <title>Burkholderia puraquae sp. nov., a novel Burkholderia cepacia complex species from hospital setting samples.</title>
        <authorList>
            <person name="Martina P."/>
            <person name="Leguizamon M."/>
            <person name="Prieto C."/>
            <person name="Sousa S."/>
            <person name="Montanaro P."/>
            <person name="Draghi W."/>
            <person name="Staembler M."/>
            <person name="Bettiol M."/>
            <person name="Figoli C."/>
            <person name="Palau J."/>
            <person name="Alvarez F."/>
            <person name="Benetti S."/>
            <person name="Anchat E."/>
            <person name="Vescina C."/>
            <person name="Ferreras J."/>
            <person name="Lasch P."/>
            <person name="Lagares A."/>
            <person name="Zorreguieta A."/>
            <person name="Yantorno O."/>
            <person name="Bosch A."/>
        </authorList>
    </citation>
    <scope>NUCLEOTIDE SEQUENCE [LARGE SCALE GENOMIC DNA]</scope>
    <source>
        <strain evidence="5 6">CAMPA 1040</strain>
    </source>
</reference>
<dbReference type="Pfam" id="PF10503">
    <property type="entry name" value="Esterase_PHB"/>
    <property type="match status" value="1"/>
</dbReference>
<evidence type="ECO:0000313" key="5">
    <source>
        <dbReference type="EMBL" id="ORT85484.1"/>
    </source>
</evidence>
<dbReference type="SUPFAM" id="SSF53474">
    <property type="entry name" value="alpha/beta-Hydrolases"/>
    <property type="match status" value="1"/>
</dbReference>
<keyword evidence="6" id="KW-1185">Reference proteome</keyword>
<dbReference type="Proteomes" id="UP000494135">
    <property type="component" value="Unassembled WGS sequence"/>
</dbReference>
<dbReference type="EMBL" id="NBYX01000007">
    <property type="protein sequence ID" value="ORT85484.1"/>
    <property type="molecule type" value="Genomic_DNA"/>
</dbReference>